<dbReference type="SUPFAM" id="SSF158221">
    <property type="entry name" value="YnzC-like"/>
    <property type="match status" value="1"/>
</dbReference>
<dbReference type="GO" id="GO:0005737">
    <property type="term" value="C:cytoplasm"/>
    <property type="evidence" value="ECO:0007669"/>
    <property type="project" value="UniProtKB-SubCell"/>
</dbReference>
<evidence type="ECO:0000256" key="1">
    <source>
        <dbReference type="ARBA" id="ARBA00022490"/>
    </source>
</evidence>
<gene>
    <name evidence="4" type="ORF">DT065_02700</name>
</gene>
<sequence>MISDEKLDRINELAKRQKTTGLTADEQEEQKGLREEYLQNFRSSFKQQIQNVSVVDENGNEVTPDKLRNAKGKRRSY</sequence>
<keyword evidence="1 2" id="KW-0963">Cytoplasm</keyword>
<protein>
    <recommendedName>
        <fullName evidence="2">UPF0291 protein DT065_02700</fullName>
    </recommendedName>
</protein>
<dbReference type="OrthoDB" id="390105at2"/>
<comment type="subcellular location">
    <subcellularLocation>
        <location evidence="2">Cytoplasm</location>
    </subcellularLocation>
</comment>
<evidence type="ECO:0000256" key="2">
    <source>
        <dbReference type="HAMAP-Rule" id="MF_01103"/>
    </source>
</evidence>
<reference evidence="4 5" key="1">
    <citation type="journal article" date="2018" name="J. Microbiol.">
        <title>Salicibibacter kimchii gen. nov., sp. nov., a moderately halophilic and alkalitolerant bacterium in the family Bacillaceae, isolated from kimchi.</title>
        <authorList>
            <person name="Jang J.Y."/>
            <person name="Oh Y.J."/>
            <person name="Lim S.K."/>
            <person name="Park H.K."/>
            <person name="Lee C."/>
            <person name="Kim J.Y."/>
            <person name="Lee M.A."/>
            <person name="Choi H.J."/>
        </authorList>
    </citation>
    <scope>NUCLEOTIDE SEQUENCE [LARGE SCALE GENOMIC DNA]</scope>
    <source>
        <strain evidence="4 5">NKC1-1</strain>
    </source>
</reference>
<dbReference type="AlphaFoldDB" id="A0A345BVP6"/>
<feature type="region of interest" description="Disordered" evidence="3">
    <location>
        <begin position="1"/>
        <end position="30"/>
    </location>
</feature>
<dbReference type="Pfam" id="PF05979">
    <property type="entry name" value="DUF896"/>
    <property type="match status" value="1"/>
</dbReference>
<evidence type="ECO:0000256" key="3">
    <source>
        <dbReference type="SAM" id="MobiDB-lite"/>
    </source>
</evidence>
<name>A0A345BVP6_9BACI</name>
<dbReference type="EMBL" id="CP031092">
    <property type="protein sequence ID" value="AXF55027.1"/>
    <property type="molecule type" value="Genomic_DNA"/>
</dbReference>
<keyword evidence="5" id="KW-1185">Reference proteome</keyword>
<dbReference type="PANTHER" id="PTHR37300">
    <property type="entry name" value="UPF0291 PROTEIN CBO2609/CLC_2481"/>
    <property type="match status" value="1"/>
</dbReference>
<evidence type="ECO:0000313" key="4">
    <source>
        <dbReference type="EMBL" id="AXF55027.1"/>
    </source>
</evidence>
<dbReference type="Proteomes" id="UP000252100">
    <property type="component" value="Chromosome"/>
</dbReference>
<dbReference type="KEGG" id="rue:DT065_02700"/>
<proteinExistence type="inferred from homology"/>
<evidence type="ECO:0000313" key="5">
    <source>
        <dbReference type="Proteomes" id="UP000252100"/>
    </source>
</evidence>
<dbReference type="HAMAP" id="MF_01103">
    <property type="entry name" value="UPF0291"/>
    <property type="match status" value="1"/>
</dbReference>
<dbReference type="PANTHER" id="PTHR37300:SF1">
    <property type="entry name" value="UPF0291 PROTEIN YNZC"/>
    <property type="match status" value="1"/>
</dbReference>
<dbReference type="Gene3D" id="1.10.287.540">
    <property type="entry name" value="Helix hairpin bin"/>
    <property type="match status" value="1"/>
</dbReference>
<accession>A0A345BVP6</accession>
<dbReference type="RefSeq" id="WP_114370644.1">
    <property type="nucleotide sequence ID" value="NZ_CP031092.1"/>
</dbReference>
<feature type="compositionally biased region" description="Basic and acidic residues" evidence="3">
    <location>
        <begin position="1"/>
        <end position="15"/>
    </location>
</feature>
<comment type="similarity">
    <text evidence="2">Belongs to the UPF0291 family.</text>
</comment>
<organism evidence="4 5">
    <name type="scientific">Salicibibacter kimchii</name>
    <dbReference type="NCBI Taxonomy" id="2099786"/>
    <lineage>
        <taxon>Bacteria</taxon>
        <taxon>Bacillati</taxon>
        <taxon>Bacillota</taxon>
        <taxon>Bacilli</taxon>
        <taxon>Bacillales</taxon>
        <taxon>Bacillaceae</taxon>
        <taxon>Salicibibacter</taxon>
    </lineage>
</organism>
<dbReference type="InterPro" id="IPR009242">
    <property type="entry name" value="DUF896"/>
</dbReference>